<name>A0AAN0M1Y1_9RHOB</name>
<keyword evidence="4" id="KW-1185">Reference proteome</keyword>
<keyword evidence="2" id="KW-0472">Membrane</keyword>
<evidence type="ECO:0000256" key="1">
    <source>
        <dbReference type="SAM" id="MobiDB-lite"/>
    </source>
</evidence>
<sequence length="96" mass="9991">MAQSATAKKDLAKTADSKVSAIKDRATDTLEKGAKAAQDTVDHATERAKVATDEAQKEIRKLTDTGADFVRENPGTAIVGAVGVGILLGLALRGRD</sequence>
<dbReference type="EMBL" id="CP151762">
    <property type="protein sequence ID" value="WZU63455.1"/>
    <property type="molecule type" value="Genomic_DNA"/>
</dbReference>
<organism evidence="3 4">
    <name type="scientific">Yoonia algicola</name>
    <dbReference type="NCBI Taxonomy" id="3137368"/>
    <lineage>
        <taxon>Bacteria</taxon>
        <taxon>Pseudomonadati</taxon>
        <taxon>Pseudomonadota</taxon>
        <taxon>Alphaproteobacteria</taxon>
        <taxon>Rhodobacterales</taxon>
        <taxon>Paracoccaceae</taxon>
        <taxon>Yoonia</taxon>
    </lineage>
</organism>
<accession>A0AAN0M1Y1</accession>
<dbReference type="Proteomes" id="UP001451782">
    <property type="component" value="Chromosome"/>
</dbReference>
<keyword evidence="2" id="KW-1133">Transmembrane helix</keyword>
<gene>
    <name evidence="3" type="ORF">AABB28_16665</name>
</gene>
<feature type="transmembrane region" description="Helical" evidence="2">
    <location>
        <begin position="75"/>
        <end position="92"/>
    </location>
</feature>
<feature type="region of interest" description="Disordered" evidence="1">
    <location>
        <begin position="32"/>
        <end position="52"/>
    </location>
</feature>
<evidence type="ECO:0008006" key="5">
    <source>
        <dbReference type="Google" id="ProtNLM"/>
    </source>
</evidence>
<reference evidence="3 4" key="1">
    <citation type="submission" date="2024-04" db="EMBL/GenBank/DDBJ databases">
        <title>Phylogenomic analyses of a clade within the roseobacter group suggest taxonomic reassignments of species of the genera Aestuariivita, Citreicella, Loktanella, Nautella, Pelagibaca, Ruegeria, Thalassobius, Thiobacimonas and Tropicibacter, and the proposal o.</title>
        <authorList>
            <person name="Jeon C.O."/>
        </authorList>
    </citation>
    <scope>NUCLEOTIDE SEQUENCE [LARGE SCALE GENOMIC DNA]</scope>
    <source>
        <strain evidence="3 4">G8-12</strain>
    </source>
</reference>
<dbReference type="RefSeq" id="WP_342069836.1">
    <property type="nucleotide sequence ID" value="NZ_CP151762.1"/>
</dbReference>
<dbReference type="KEGG" id="yag:AABB28_16665"/>
<protein>
    <recommendedName>
        <fullName evidence="5">DUF883 domain-containing protein</fullName>
    </recommendedName>
</protein>
<dbReference type="AlphaFoldDB" id="A0AAN0M1Y1"/>
<proteinExistence type="predicted"/>
<keyword evidence="2" id="KW-0812">Transmembrane</keyword>
<evidence type="ECO:0000313" key="3">
    <source>
        <dbReference type="EMBL" id="WZU63455.1"/>
    </source>
</evidence>
<evidence type="ECO:0000256" key="2">
    <source>
        <dbReference type="SAM" id="Phobius"/>
    </source>
</evidence>
<evidence type="ECO:0000313" key="4">
    <source>
        <dbReference type="Proteomes" id="UP001451782"/>
    </source>
</evidence>